<keyword evidence="2" id="KW-0813">Transport</keyword>
<feature type="transmembrane region" description="Helical" evidence="9">
    <location>
        <begin position="6"/>
        <end position="23"/>
    </location>
</feature>
<evidence type="ECO:0000313" key="12">
    <source>
        <dbReference type="Proteomes" id="UP000077177"/>
    </source>
</evidence>
<dbReference type="Proteomes" id="UP000077177">
    <property type="component" value="Chromosome"/>
</dbReference>
<evidence type="ECO:0000256" key="7">
    <source>
        <dbReference type="ARBA" id="ARBA00023065"/>
    </source>
</evidence>
<feature type="transmembrane region" description="Helical" evidence="9">
    <location>
        <begin position="181"/>
        <end position="209"/>
    </location>
</feature>
<dbReference type="GO" id="GO:0005886">
    <property type="term" value="C:plasma membrane"/>
    <property type="evidence" value="ECO:0007669"/>
    <property type="project" value="UniProtKB-SubCell"/>
</dbReference>
<keyword evidence="8 9" id="KW-0472">Membrane</keyword>
<evidence type="ECO:0000256" key="2">
    <source>
        <dbReference type="ARBA" id="ARBA00022448"/>
    </source>
</evidence>
<evidence type="ECO:0000256" key="5">
    <source>
        <dbReference type="ARBA" id="ARBA00022692"/>
    </source>
</evidence>
<reference evidence="11 12" key="2">
    <citation type="journal article" date="2016" name="Int. J. Syst. Evol. Microbiol.">
        <title>Flavisolibacter tropicus sp. nov., isolated from tropical soil.</title>
        <authorList>
            <person name="Lee J.J."/>
            <person name="Kang M.S."/>
            <person name="Kim G.S."/>
            <person name="Lee C.S."/>
            <person name="Lim S."/>
            <person name="Lee J."/>
            <person name="Roh S.H."/>
            <person name="Kang H."/>
            <person name="Ha J.M."/>
            <person name="Bae S."/>
            <person name="Jung H.Y."/>
            <person name="Kim M.K."/>
        </authorList>
    </citation>
    <scope>NUCLEOTIDE SEQUENCE [LARGE SCALE GENOMIC DNA]</scope>
    <source>
        <strain evidence="11 12">LCS9</strain>
    </source>
</reference>
<feature type="transmembrane region" description="Helical" evidence="9">
    <location>
        <begin position="94"/>
        <end position="117"/>
    </location>
</feature>
<name>A0A172TQY5_9BACT</name>
<dbReference type="RefSeq" id="WP_066401372.1">
    <property type="nucleotide sequence ID" value="NZ_CP011390.1"/>
</dbReference>
<keyword evidence="3" id="KW-0050">Antiport</keyword>
<feature type="transmembrane region" description="Helical" evidence="9">
    <location>
        <begin position="216"/>
        <end position="232"/>
    </location>
</feature>
<evidence type="ECO:0000256" key="8">
    <source>
        <dbReference type="ARBA" id="ARBA00023136"/>
    </source>
</evidence>
<keyword evidence="6 9" id="KW-1133">Transmembrane helix</keyword>
<evidence type="ECO:0000256" key="6">
    <source>
        <dbReference type="ARBA" id="ARBA00022989"/>
    </source>
</evidence>
<gene>
    <name evidence="11" type="ORF">SY85_01045</name>
</gene>
<keyword evidence="12" id="KW-1185">Reference proteome</keyword>
<feature type="transmembrane region" description="Helical" evidence="9">
    <location>
        <begin position="310"/>
        <end position="329"/>
    </location>
</feature>
<dbReference type="GO" id="GO:1902600">
    <property type="term" value="P:proton transmembrane transport"/>
    <property type="evidence" value="ECO:0007669"/>
    <property type="project" value="InterPro"/>
</dbReference>
<feature type="transmembrane region" description="Helical" evidence="9">
    <location>
        <begin position="370"/>
        <end position="389"/>
    </location>
</feature>
<proteinExistence type="predicted"/>
<dbReference type="InterPro" id="IPR006153">
    <property type="entry name" value="Cation/H_exchanger_TM"/>
</dbReference>
<keyword evidence="7" id="KW-0406">Ion transport</keyword>
<dbReference type="Pfam" id="PF00999">
    <property type="entry name" value="Na_H_Exchanger"/>
    <property type="match status" value="1"/>
</dbReference>
<accession>A0A172TQY5</accession>
<feature type="transmembrane region" description="Helical" evidence="9">
    <location>
        <begin position="341"/>
        <end position="358"/>
    </location>
</feature>
<dbReference type="KEGG" id="fla:SY85_01045"/>
<dbReference type="PANTHER" id="PTHR32507">
    <property type="entry name" value="NA(+)/H(+) ANTIPORTER 1"/>
    <property type="match status" value="1"/>
</dbReference>
<feature type="transmembrane region" description="Helical" evidence="9">
    <location>
        <begin position="123"/>
        <end position="142"/>
    </location>
</feature>
<keyword evidence="4" id="KW-1003">Cell membrane</keyword>
<feature type="transmembrane region" description="Helical" evidence="9">
    <location>
        <begin position="35"/>
        <end position="56"/>
    </location>
</feature>
<comment type="subcellular location">
    <subcellularLocation>
        <location evidence="1">Cell membrane</location>
        <topology evidence="1">Multi-pass membrane protein</topology>
    </subcellularLocation>
</comment>
<protein>
    <recommendedName>
        <fullName evidence="10">Cation/H+ exchanger transmembrane domain-containing protein</fullName>
    </recommendedName>
</protein>
<evidence type="ECO:0000256" key="4">
    <source>
        <dbReference type="ARBA" id="ARBA00022475"/>
    </source>
</evidence>
<dbReference type="OrthoDB" id="643057at2"/>
<dbReference type="EMBL" id="CP011390">
    <property type="protein sequence ID" value="ANE49294.1"/>
    <property type="molecule type" value="Genomic_DNA"/>
</dbReference>
<evidence type="ECO:0000259" key="10">
    <source>
        <dbReference type="Pfam" id="PF00999"/>
    </source>
</evidence>
<dbReference type="Gene3D" id="1.20.1530.20">
    <property type="match status" value="1"/>
</dbReference>
<dbReference type="STRING" id="1492898.SY85_01045"/>
<keyword evidence="5 9" id="KW-0812">Transmembrane</keyword>
<evidence type="ECO:0000313" key="11">
    <source>
        <dbReference type="EMBL" id="ANE49294.1"/>
    </source>
</evidence>
<dbReference type="PANTHER" id="PTHR32507:SF0">
    <property type="entry name" value="NA(+)_H(+) ANTIPORTER 2-RELATED"/>
    <property type="match status" value="1"/>
</dbReference>
<organism evidence="11 12">
    <name type="scientific">Flavisolibacter tropicus</name>
    <dbReference type="NCBI Taxonomy" id="1492898"/>
    <lineage>
        <taxon>Bacteria</taxon>
        <taxon>Pseudomonadati</taxon>
        <taxon>Bacteroidota</taxon>
        <taxon>Chitinophagia</taxon>
        <taxon>Chitinophagales</taxon>
        <taxon>Chitinophagaceae</taxon>
        <taxon>Flavisolibacter</taxon>
    </lineage>
</organism>
<dbReference type="PATRIC" id="fig|1492898.3.peg.236"/>
<evidence type="ECO:0000256" key="3">
    <source>
        <dbReference type="ARBA" id="ARBA00022449"/>
    </source>
</evidence>
<dbReference type="GO" id="GO:0015297">
    <property type="term" value="F:antiporter activity"/>
    <property type="evidence" value="ECO:0007669"/>
    <property type="project" value="UniProtKB-KW"/>
</dbReference>
<dbReference type="AlphaFoldDB" id="A0A172TQY5"/>
<feature type="transmembrane region" description="Helical" evidence="9">
    <location>
        <begin position="62"/>
        <end position="82"/>
    </location>
</feature>
<sequence>MHYVSTEWLLIILCCLVVLSYLFSIVSRKIRVPSVLLLLFAGIGLRFLALAYNIVIPLPGQIIEALGVVGLIMIVLEAGLDLKIEKEKIGLIRYSFFTALFILIFSTAIVTGILYYWLREDLVKSLVYAIPLCIMSSSIVLPSIHHLTERKREFLIYEASFSDILGIIFFNYFIAKEVLTLYSFGLFGFNFIVSIILSFFLSIALFFILRRTHLEVKFFLIFSLLVLIYAGGKLLHLPSLMIILAFGLLINNWEGIQKLPAVNKIAHWEMGSIRSSLHSITAESSFLVRTFFFLLFGFSIDLKFLYEVEVWMVGSLIVIGLFLIRLLYLRFSFKTTIFPESFFIPRGLITIVLFYKIPAHLKLANFNDGILFFVVLSTSIILALGMLFYKASGTDVIEEPQFAERKELL</sequence>
<dbReference type="InterPro" id="IPR038770">
    <property type="entry name" value="Na+/solute_symporter_sf"/>
</dbReference>
<reference evidence="12" key="1">
    <citation type="submission" date="2015-01" db="EMBL/GenBank/DDBJ databases">
        <title>Flavisolibacter sp./LCS9/ whole genome sequencing.</title>
        <authorList>
            <person name="Kim M.K."/>
            <person name="Srinivasan S."/>
            <person name="Lee J.-J."/>
        </authorList>
    </citation>
    <scope>NUCLEOTIDE SEQUENCE [LARGE SCALE GENOMIC DNA]</scope>
    <source>
        <strain evidence="12">LCS9</strain>
    </source>
</reference>
<feature type="domain" description="Cation/H+ exchanger transmembrane" evidence="10">
    <location>
        <begin position="19"/>
        <end position="381"/>
    </location>
</feature>
<evidence type="ECO:0000256" key="1">
    <source>
        <dbReference type="ARBA" id="ARBA00004651"/>
    </source>
</evidence>
<evidence type="ECO:0000256" key="9">
    <source>
        <dbReference type="SAM" id="Phobius"/>
    </source>
</evidence>
<feature type="transmembrane region" description="Helical" evidence="9">
    <location>
        <begin position="154"/>
        <end position="175"/>
    </location>
</feature>